<evidence type="ECO:0000256" key="2">
    <source>
        <dbReference type="ARBA" id="ARBA00022598"/>
    </source>
</evidence>
<feature type="binding site" evidence="7">
    <location>
        <position position="495"/>
    </location>
    <ligand>
        <name>L-aspartate</name>
        <dbReference type="ChEBI" id="CHEBI:29991"/>
    </ligand>
</feature>
<dbReference type="InterPro" id="IPR029351">
    <property type="entry name" value="GAD_dom"/>
</dbReference>
<dbReference type="PRINTS" id="PR01042">
    <property type="entry name" value="TRNASYNTHASP"/>
</dbReference>
<comment type="caution">
    <text evidence="9">The sequence shown here is derived from an EMBL/GenBank/DDBJ whole genome shotgun (WGS) entry which is preliminary data.</text>
</comment>
<dbReference type="Gene3D" id="3.30.930.10">
    <property type="entry name" value="Bira Bifunctional Protein, Domain 2"/>
    <property type="match status" value="1"/>
</dbReference>
<feature type="domain" description="Aminoacyl-transfer RNA synthetases class-II family profile" evidence="8">
    <location>
        <begin position="149"/>
        <end position="561"/>
    </location>
</feature>
<dbReference type="GO" id="GO:0005737">
    <property type="term" value="C:cytoplasm"/>
    <property type="evidence" value="ECO:0007669"/>
    <property type="project" value="UniProtKB-SubCell"/>
</dbReference>
<dbReference type="Pfam" id="PF01336">
    <property type="entry name" value="tRNA_anti-codon"/>
    <property type="match status" value="1"/>
</dbReference>
<dbReference type="PROSITE" id="PS50862">
    <property type="entry name" value="AA_TRNA_LIGASE_II"/>
    <property type="match status" value="1"/>
</dbReference>
<evidence type="ECO:0000259" key="8">
    <source>
        <dbReference type="PROSITE" id="PS50862"/>
    </source>
</evidence>
<dbReference type="InterPro" id="IPR002312">
    <property type="entry name" value="Asp/Asn-tRNA-synth_IIb"/>
</dbReference>
<feature type="binding site" evidence="7">
    <location>
        <position position="179"/>
    </location>
    <ligand>
        <name>L-aspartate</name>
        <dbReference type="ChEBI" id="CHEBI:29991"/>
    </ligand>
</feature>
<feature type="binding site" evidence="7">
    <location>
        <begin position="540"/>
        <end position="543"/>
    </location>
    <ligand>
        <name>ATP</name>
        <dbReference type="ChEBI" id="CHEBI:30616"/>
    </ligand>
</feature>
<dbReference type="InterPro" id="IPR004364">
    <property type="entry name" value="Aa-tRNA-synt_II"/>
</dbReference>
<feature type="binding site" evidence="7">
    <location>
        <position position="488"/>
    </location>
    <ligand>
        <name>ATP</name>
        <dbReference type="ChEBI" id="CHEBI:30616"/>
    </ligand>
</feature>
<proteinExistence type="inferred from homology"/>
<comment type="similarity">
    <text evidence="1 7">Belongs to the class-II aminoacyl-tRNA synthetase family. Type 1 subfamily.</text>
</comment>
<feature type="binding site" evidence="7">
    <location>
        <begin position="225"/>
        <end position="227"/>
    </location>
    <ligand>
        <name>ATP</name>
        <dbReference type="ChEBI" id="CHEBI:30616"/>
    </ligand>
</feature>
<dbReference type="CDD" id="cd04317">
    <property type="entry name" value="EcAspRS_like_N"/>
    <property type="match status" value="1"/>
</dbReference>
<dbReference type="Gene3D" id="2.40.50.140">
    <property type="entry name" value="Nucleic acid-binding proteins"/>
    <property type="match status" value="1"/>
</dbReference>
<dbReference type="InterPro" id="IPR004365">
    <property type="entry name" value="NA-bd_OB_tRNA"/>
</dbReference>
<keyword evidence="5 7" id="KW-0648">Protein biosynthesis</keyword>
<dbReference type="InterPro" id="IPR012340">
    <property type="entry name" value="NA-bd_OB-fold"/>
</dbReference>
<feature type="binding site" evidence="7">
    <location>
        <position position="454"/>
    </location>
    <ligand>
        <name>L-aspartate</name>
        <dbReference type="ChEBI" id="CHEBI:29991"/>
    </ligand>
</feature>
<protein>
    <recommendedName>
        <fullName evidence="7">Aspartate--tRNA ligase</fullName>
        <ecNumber evidence="7">6.1.1.12</ecNumber>
    </recommendedName>
    <alternativeName>
        <fullName evidence="7">Aspartyl-tRNA synthetase</fullName>
        <shortName evidence="7">AspRS</shortName>
    </alternativeName>
</protein>
<dbReference type="GO" id="GO:0140096">
    <property type="term" value="F:catalytic activity, acting on a protein"/>
    <property type="evidence" value="ECO:0007669"/>
    <property type="project" value="UniProtKB-ARBA"/>
</dbReference>
<dbReference type="Pfam" id="PF00152">
    <property type="entry name" value="tRNA-synt_2"/>
    <property type="match status" value="1"/>
</dbReference>
<dbReference type="InterPro" id="IPR045864">
    <property type="entry name" value="aa-tRNA-synth_II/BPL/LPL"/>
</dbReference>
<keyword evidence="7" id="KW-0963">Cytoplasm</keyword>
<dbReference type="Gene3D" id="3.30.1360.30">
    <property type="entry name" value="GAD-like domain"/>
    <property type="match status" value="1"/>
</dbReference>
<dbReference type="InterPro" id="IPR047089">
    <property type="entry name" value="Asp-tRNA-ligase_1_N"/>
</dbReference>
<keyword evidence="10" id="KW-1185">Reference proteome</keyword>
<comment type="catalytic activity">
    <reaction evidence="7">
        <text>tRNA(Asp) + L-aspartate + ATP = L-aspartyl-tRNA(Asp) + AMP + diphosphate</text>
        <dbReference type="Rhea" id="RHEA:19649"/>
        <dbReference type="Rhea" id="RHEA-COMP:9660"/>
        <dbReference type="Rhea" id="RHEA-COMP:9678"/>
        <dbReference type="ChEBI" id="CHEBI:29991"/>
        <dbReference type="ChEBI" id="CHEBI:30616"/>
        <dbReference type="ChEBI" id="CHEBI:33019"/>
        <dbReference type="ChEBI" id="CHEBI:78442"/>
        <dbReference type="ChEBI" id="CHEBI:78516"/>
        <dbReference type="ChEBI" id="CHEBI:456215"/>
        <dbReference type="EC" id="6.1.1.12"/>
    </reaction>
</comment>
<sequence length="601" mass="68097">MDNLQNFHRSHYCGDLRLADAGKTVSLCGWVQRQRDLGGLIFVDLRDRTGLVQLSFDDSTAKDIFDKAASLRSEYVVAATGLVRERESKTDKIATGDIEVYVTQLRLLAKADTPPFEIVEHSKANDMLRLKYRYLDLRRPEMQQAIATRHKITKIARDYFDENGFLEIETPILTKSTPEGARDYLVPSRVHPGKFYALPQSPQQYKQLLMLSGFDRYFQIARCFRDEDLRADRQPEFTQIDLEMSFLNEDEIMTIQEGFLKRVFKEVLDVDVQTPFQRMPWREAMDRFGSDKPDLRFGFELKDISDLVKDCGFKVFSGPVAAGGSVRLINIQGGAAAFPRKKIDKLGEFVKTYKAKGLAWTRLHEGSTTSSYAKFLTEEENAAILERAGAKDGDLVLIVGDEKNTVVWAALGALRCEIAKQLDILDPKDFRFLWVTEFPMFEWSEEENRYMAMHHPFTAPMVEDEDKILTDKANCRARAYDIVLNGVELGGGSIRINTPEMQEKAFQALGISEEDIQERFGHLVNAFKFGAPPHGGLAYGLDRLCMLMAGAPSIRDVIAFPKVQNASDLMMACPDVVDDKQLDDLSIAVTRMEQSDPEAEQ</sequence>
<dbReference type="Proteomes" id="UP000602260">
    <property type="component" value="Unassembled WGS sequence"/>
</dbReference>
<dbReference type="InterPro" id="IPR047090">
    <property type="entry name" value="AspRS_core"/>
</dbReference>
<keyword evidence="2 7" id="KW-0436">Ligase</keyword>
<feature type="region of interest" description="Aspartate" evidence="7">
    <location>
        <begin position="203"/>
        <end position="206"/>
    </location>
</feature>
<keyword evidence="3 7" id="KW-0547">Nucleotide-binding</keyword>
<name>A0A8J6J5L5_9FIRM</name>
<dbReference type="Pfam" id="PF02938">
    <property type="entry name" value="GAD"/>
    <property type="match status" value="1"/>
</dbReference>
<dbReference type="NCBIfam" id="TIGR00459">
    <property type="entry name" value="aspS_bact"/>
    <property type="match status" value="1"/>
</dbReference>
<evidence type="ECO:0000256" key="7">
    <source>
        <dbReference type="HAMAP-Rule" id="MF_00044"/>
    </source>
</evidence>
<evidence type="ECO:0000256" key="5">
    <source>
        <dbReference type="ARBA" id="ARBA00022917"/>
    </source>
</evidence>
<evidence type="ECO:0000256" key="1">
    <source>
        <dbReference type="ARBA" id="ARBA00006303"/>
    </source>
</evidence>
<dbReference type="RefSeq" id="WP_186878605.1">
    <property type="nucleotide sequence ID" value="NZ_JACOPN010000005.1"/>
</dbReference>
<evidence type="ECO:0000256" key="3">
    <source>
        <dbReference type="ARBA" id="ARBA00022741"/>
    </source>
</evidence>
<dbReference type="SUPFAM" id="SSF55261">
    <property type="entry name" value="GAD domain-like"/>
    <property type="match status" value="1"/>
</dbReference>
<feature type="binding site" evidence="7">
    <location>
        <position position="225"/>
    </location>
    <ligand>
        <name>L-aspartate</name>
        <dbReference type="ChEBI" id="CHEBI:29991"/>
    </ligand>
</feature>
<dbReference type="GO" id="GO:0004815">
    <property type="term" value="F:aspartate-tRNA ligase activity"/>
    <property type="evidence" value="ECO:0007669"/>
    <property type="project" value="UniProtKB-UniRule"/>
</dbReference>
<dbReference type="InterPro" id="IPR004524">
    <property type="entry name" value="Asp-tRNA-ligase_1"/>
</dbReference>
<gene>
    <name evidence="7 9" type="primary">aspS</name>
    <name evidence="9" type="ORF">H8S55_08350</name>
</gene>
<dbReference type="InterPro" id="IPR006195">
    <property type="entry name" value="aa-tRNA-synth_II"/>
</dbReference>
<dbReference type="GO" id="GO:0006422">
    <property type="term" value="P:aspartyl-tRNA aminoacylation"/>
    <property type="evidence" value="ECO:0007669"/>
    <property type="project" value="UniProtKB-UniRule"/>
</dbReference>
<dbReference type="CDD" id="cd00777">
    <property type="entry name" value="AspRS_core"/>
    <property type="match status" value="1"/>
</dbReference>
<evidence type="ECO:0000313" key="9">
    <source>
        <dbReference type="EMBL" id="MBC5717327.1"/>
    </source>
</evidence>
<dbReference type="EC" id="6.1.1.12" evidence="7"/>
<dbReference type="HAMAP" id="MF_00044">
    <property type="entry name" value="Asp_tRNA_synth_type1"/>
    <property type="match status" value="1"/>
</dbReference>
<dbReference type="GO" id="GO:0005524">
    <property type="term" value="F:ATP binding"/>
    <property type="evidence" value="ECO:0007669"/>
    <property type="project" value="UniProtKB-UniRule"/>
</dbReference>
<dbReference type="GO" id="GO:0003676">
    <property type="term" value="F:nucleic acid binding"/>
    <property type="evidence" value="ECO:0007669"/>
    <property type="project" value="InterPro"/>
</dbReference>
<dbReference type="GO" id="GO:0016740">
    <property type="term" value="F:transferase activity"/>
    <property type="evidence" value="ECO:0007669"/>
    <property type="project" value="UniProtKB-ARBA"/>
</dbReference>
<dbReference type="InterPro" id="IPR004115">
    <property type="entry name" value="GAD-like_sf"/>
</dbReference>
<evidence type="ECO:0000256" key="6">
    <source>
        <dbReference type="ARBA" id="ARBA00023146"/>
    </source>
</evidence>
<comment type="subcellular location">
    <subcellularLocation>
        <location evidence="7">Cytoplasm</location>
    </subcellularLocation>
</comment>
<evidence type="ECO:0000313" key="10">
    <source>
        <dbReference type="Proteomes" id="UP000602260"/>
    </source>
</evidence>
<accession>A0A8J6J5L5</accession>
<comment type="subunit">
    <text evidence="7">Homodimer.</text>
</comment>
<keyword evidence="4 7" id="KW-0067">ATP-binding</keyword>
<dbReference type="AlphaFoldDB" id="A0A8J6J5L5"/>
<dbReference type="PANTHER" id="PTHR22594:SF5">
    <property type="entry name" value="ASPARTATE--TRNA LIGASE, MITOCHONDRIAL"/>
    <property type="match status" value="1"/>
</dbReference>
<comment type="function">
    <text evidence="7">Catalyzes the attachment of L-aspartate to tRNA(Asp) in a two-step reaction: L-aspartate is first activated by ATP to form Asp-AMP and then transferred to the acceptor end of tRNA(Asp).</text>
</comment>
<dbReference type="SUPFAM" id="SSF50249">
    <property type="entry name" value="Nucleic acid-binding proteins"/>
    <property type="match status" value="1"/>
</dbReference>
<reference evidence="9" key="1">
    <citation type="submission" date="2020-08" db="EMBL/GenBank/DDBJ databases">
        <title>Genome public.</title>
        <authorList>
            <person name="Liu C."/>
            <person name="Sun Q."/>
        </authorList>
    </citation>
    <scope>NUCLEOTIDE SEQUENCE</scope>
    <source>
        <strain evidence="9">BX5</strain>
    </source>
</reference>
<dbReference type="EMBL" id="JACOPN010000005">
    <property type="protein sequence ID" value="MBC5717327.1"/>
    <property type="molecule type" value="Genomic_DNA"/>
</dbReference>
<keyword evidence="6 7" id="KW-0030">Aminoacyl-tRNA synthetase</keyword>
<evidence type="ECO:0000256" key="4">
    <source>
        <dbReference type="ARBA" id="ARBA00022840"/>
    </source>
</evidence>
<comment type="caution">
    <text evidence="7">Lacks conserved residue(s) required for the propagation of feature annotation.</text>
</comment>
<feature type="binding site" evidence="7">
    <location>
        <position position="234"/>
    </location>
    <ligand>
        <name>ATP</name>
        <dbReference type="ChEBI" id="CHEBI:30616"/>
    </ligand>
</feature>
<organism evidence="9 10">
    <name type="scientific">Flintibacter faecis</name>
    <dbReference type="NCBI Taxonomy" id="2763047"/>
    <lineage>
        <taxon>Bacteria</taxon>
        <taxon>Bacillati</taxon>
        <taxon>Bacillota</taxon>
        <taxon>Clostridia</taxon>
        <taxon>Eubacteriales</taxon>
        <taxon>Flintibacter</taxon>
    </lineage>
</organism>
<dbReference type="SUPFAM" id="SSF55681">
    <property type="entry name" value="Class II aaRS and biotin synthetases"/>
    <property type="match status" value="1"/>
</dbReference>
<dbReference type="NCBIfam" id="NF001750">
    <property type="entry name" value="PRK00476.1"/>
    <property type="match status" value="1"/>
</dbReference>
<dbReference type="PANTHER" id="PTHR22594">
    <property type="entry name" value="ASPARTYL/LYSYL-TRNA SYNTHETASE"/>
    <property type="match status" value="1"/>
</dbReference>